<organism evidence="1 2">
    <name type="scientific">Listeria rocourtiae</name>
    <dbReference type="NCBI Taxonomy" id="647910"/>
    <lineage>
        <taxon>Bacteria</taxon>
        <taxon>Bacillati</taxon>
        <taxon>Bacillota</taxon>
        <taxon>Bacilli</taxon>
        <taxon>Bacillales</taxon>
        <taxon>Listeriaceae</taxon>
        <taxon>Listeria</taxon>
    </lineage>
</organism>
<dbReference type="RefSeq" id="WP_036074332.1">
    <property type="nucleotide sequence ID" value="NZ_JAARQJ010000009.1"/>
</dbReference>
<sequence length="75" mass="8882">MKYREKDRNDVLLIDIWSKAEKSLHLLKNYLPSVKGIEDFEVVVYYDAGAATEIDFSEKNKELIVSLDMFKHKFR</sequence>
<comment type="caution">
    <text evidence="1">The sequence shown here is derived from an EMBL/GenBank/DDBJ whole genome shotgun (WGS) entry which is preliminary data.</text>
</comment>
<gene>
    <name evidence="1" type="ORF">DFP96_1333</name>
</gene>
<accession>A0A4R6ZDM2</accession>
<dbReference type="EMBL" id="SNZK01000033">
    <property type="protein sequence ID" value="TDR50200.1"/>
    <property type="molecule type" value="Genomic_DNA"/>
</dbReference>
<name>A0A4R6ZDM2_9LIST</name>
<proteinExistence type="predicted"/>
<evidence type="ECO:0000313" key="2">
    <source>
        <dbReference type="Proteomes" id="UP000295558"/>
    </source>
</evidence>
<evidence type="ECO:0000313" key="1">
    <source>
        <dbReference type="EMBL" id="TDR50200.1"/>
    </source>
</evidence>
<dbReference type="STRING" id="1265846.PROCOU_17660"/>
<dbReference type="AlphaFoldDB" id="A0A4R6ZDM2"/>
<dbReference type="Proteomes" id="UP000295558">
    <property type="component" value="Unassembled WGS sequence"/>
</dbReference>
<protein>
    <submittedName>
        <fullName evidence="1">Uncharacterized protein</fullName>
    </submittedName>
</protein>
<reference evidence="1 2" key="1">
    <citation type="submission" date="2019-03" db="EMBL/GenBank/DDBJ databases">
        <title>Genomic Encyclopedia of Type Strains, Phase III (KMG-III): the genomes of soil and plant-associated and newly described type strains.</title>
        <authorList>
            <person name="Whitman W."/>
        </authorList>
    </citation>
    <scope>NUCLEOTIDE SEQUENCE [LARGE SCALE GENOMIC DNA]</scope>
    <source>
        <strain evidence="1 2">CECT 7972</strain>
    </source>
</reference>
<keyword evidence="2" id="KW-1185">Reference proteome</keyword>